<evidence type="ECO:0000313" key="1">
    <source>
        <dbReference type="EMBL" id="DAF92016.1"/>
    </source>
</evidence>
<dbReference type="EMBL" id="BK016062">
    <property type="protein sequence ID" value="DAF92016.1"/>
    <property type="molecule type" value="Genomic_DNA"/>
</dbReference>
<organism evidence="1">
    <name type="scientific">Podoviridae sp. ctZkC8</name>
    <dbReference type="NCBI Taxonomy" id="2825259"/>
    <lineage>
        <taxon>Viruses</taxon>
        <taxon>Duplodnaviria</taxon>
        <taxon>Heunggongvirae</taxon>
        <taxon>Uroviricota</taxon>
        <taxon>Caudoviricetes</taxon>
    </lineage>
</organism>
<name>A0A8S5UC19_9CAUD</name>
<reference evidence="1" key="1">
    <citation type="journal article" date="2021" name="Proc. Natl. Acad. Sci. U.S.A.">
        <title>A Catalog of Tens of Thousands of Viruses from Human Metagenomes Reveals Hidden Associations with Chronic Diseases.</title>
        <authorList>
            <person name="Tisza M.J."/>
            <person name="Buck C.B."/>
        </authorList>
    </citation>
    <scope>NUCLEOTIDE SEQUENCE</scope>
    <source>
        <strain evidence="1">CtZkC8</strain>
    </source>
</reference>
<protein>
    <submittedName>
        <fullName evidence="1">Uncharacterized protein</fullName>
    </submittedName>
</protein>
<sequence length="32" mass="3894">MVHLCSISADSLELTEFLCLRYRIVRYRYLQT</sequence>
<accession>A0A8S5UC19</accession>
<proteinExistence type="predicted"/>